<sequence>MAETAPVDHDPAPGFLARNNELIGSVLSIVALAISIALGAGLMFGTGTRGVAAILTVLLIAGSTFTLLLLGLAAVLRTFTPTDWWEREEAAWRDSMALPDPTPESEAKSRRARRLVVLCAIAAFVLGLSISVLPASL</sequence>
<protein>
    <submittedName>
        <fullName evidence="2">Uncharacterized protein</fullName>
    </submittedName>
</protein>
<evidence type="ECO:0000313" key="3">
    <source>
        <dbReference type="Proteomes" id="UP001596072"/>
    </source>
</evidence>
<keyword evidence="1" id="KW-0812">Transmembrane</keyword>
<accession>A0ABW0ZDG1</accession>
<proteinExistence type="predicted"/>
<keyword evidence="1" id="KW-0472">Membrane</keyword>
<keyword evidence="1" id="KW-1133">Transmembrane helix</keyword>
<name>A0ABW0ZDG1_9ACTN</name>
<reference evidence="3" key="1">
    <citation type="journal article" date="2019" name="Int. J. Syst. Evol. Microbiol.">
        <title>The Global Catalogue of Microorganisms (GCM) 10K type strain sequencing project: providing services to taxonomists for standard genome sequencing and annotation.</title>
        <authorList>
            <consortium name="The Broad Institute Genomics Platform"/>
            <consortium name="The Broad Institute Genome Sequencing Center for Infectious Disease"/>
            <person name="Wu L."/>
            <person name="Ma J."/>
        </authorList>
    </citation>
    <scope>NUCLEOTIDE SEQUENCE [LARGE SCALE GENOMIC DNA]</scope>
    <source>
        <strain evidence="3">YIM 94188</strain>
    </source>
</reference>
<organism evidence="2 3">
    <name type="scientific">Nocardioides vastitatis</name>
    <dbReference type="NCBI Taxonomy" id="2568655"/>
    <lineage>
        <taxon>Bacteria</taxon>
        <taxon>Bacillati</taxon>
        <taxon>Actinomycetota</taxon>
        <taxon>Actinomycetes</taxon>
        <taxon>Propionibacteriales</taxon>
        <taxon>Nocardioidaceae</taxon>
        <taxon>Nocardioides</taxon>
    </lineage>
</organism>
<dbReference type="RefSeq" id="WP_136436733.1">
    <property type="nucleotide sequence ID" value="NZ_JBHSNS010000002.1"/>
</dbReference>
<dbReference type="Proteomes" id="UP001596072">
    <property type="component" value="Unassembled WGS sequence"/>
</dbReference>
<feature type="transmembrane region" description="Helical" evidence="1">
    <location>
        <begin position="115"/>
        <end position="135"/>
    </location>
</feature>
<gene>
    <name evidence="2" type="ORF">ACFPQB_06500</name>
</gene>
<feature type="transmembrane region" description="Helical" evidence="1">
    <location>
        <begin position="50"/>
        <end position="76"/>
    </location>
</feature>
<evidence type="ECO:0000313" key="2">
    <source>
        <dbReference type="EMBL" id="MFC5728562.1"/>
    </source>
</evidence>
<feature type="transmembrane region" description="Helical" evidence="1">
    <location>
        <begin position="22"/>
        <end position="44"/>
    </location>
</feature>
<keyword evidence="3" id="KW-1185">Reference proteome</keyword>
<comment type="caution">
    <text evidence="2">The sequence shown here is derived from an EMBL/GenBank/DDBJ whole genome shotgun (WGS) entry which is preliminary data.</text>
</comment>
<dbReference type="EMBL" id="JBHSNS010000002">
    <property type="protein sequence ID" value="MFC5728562.1"/>
    <property type="molecule type" value="Genomic_DNA"/>
</dbReference>
<evidence type="ECO:0000256" key="1">
    <source>
        <dbReference type="SAM" id="Phobius"/>
    </source>
</evidence>